<sequence length="91" mass="11536">MGHLYKAIIIIKYYFISKFYKHLLFYPYKKCKKKKKKKKKFDNLLKTIIEYSYQYIYNVMFPPFLMYYFYNNMISIVIRTKHKLYKNIRNK</sequence>
<protein>
    <submittedName>
        <fullName evidence="2">Uncharacterized protein</fullName>
    </submittedName>
</protein>
<feature type="transmembrane region" description="Helical" evidence="1">
    <location>
        <begin position="6"/>
        <end position="28"/>
    </location>
</feature>
<keyword evidence="1" id="KW-0472">Membrane</keyword>
<accession>W7FNV2</accession>
<dbReference type="EMBL" id="KE123609">
    <property type="protein sequence ID" value="EUR72906.1"/>
    <property type="molecule type" value="Genomic_DNA"/>
</dbReference>
<gene>
    <name evidence="2" type="ORF">PFBG_02108</name>
</gene>
<proteinExistence type="predicted"/>
<dbReference type="AlphaFoldDB" id="W7FNV2"/>
<evidence type="ECO:0000313" key="3">
    <source>
        <dbReference type="Proteomes" id="UP000030688"/>
    </source>
</evidence>
<feature type="transmembrane region" description="Helical" evidence="1">
    <location>
        <begin position="48"/>
        <end position="70"/>
    </location>
</feature>
<evidence type="ECO:0000313" key="2">
    <source>
        <dbReference type="EMBL" id="EUR72906.1"/>
    </source>
</evidence>
<dbReference type="Proteomes" id="UP000030688">
    <property type="component" value="Unassembled WGS sequence"/>
</dbReference>
<reference evidence="3" key="1">
    <citation type="submission" date="2007-11" db="EMBL/GenBank/DDBJ databases">
        <authorList>
            <consortium name="The Broad Institute Genome Sequencing Platform"/>
            <person name="Volkman S.K."/>
            <person name="Daily J.P."/>
            <person name="Sarr O."/>
            <person name="Ndiaye D."/>
            <person name="Ndir O."/>
            <person name="Mboup S."/>
            <person name="Lukens A."/>
            <person name="Stange-Thomann N."/>
            <person name="Mauceli E."/>
            <person name="Gnerre S."/>
            <person name="Jaffe D."/>
            <person name="Zainoun J."/>
            <person name="Wiegand R.C."/>
            <person name="Birren B."/>
            <person name="Galagan J."/>
            <person name="Lander E."/>
            <person name="Wirth D.F."/>
        </authorList>
    </citation>
    <scope>NUCLEOTIDE SEQUENCE [LARGE SCALE GENOMIC DNA]</scope>
    <source>
        <strain evidence="3">7G8</strain>
    </source>
</reference>
<keyword evidence="1" id="KW-1133">Transmembrane helix</keyword>
<keyword evidence="1" id="KW-0812">Transmembrane</keyword>
<name>W7FNV2_PLAF8</name>
<organism evidence="2 3">
    <name type="scientific">Plasmodium falciparum (isolate 7G8)</name>
    <dbReference type="NCBI Taxonomy" id="57266"/>
    <lineage>
        <taxon>Eukaryota</taxon>
        <taxon>Sar</taxon>
        <taxon>Alveolata</taxon>
        <taxon>Apicomplexa</taxon>
        <taxon>Aconoidasida</taxon>
        <taxon>Haemosporida</taxon>
        <taxon>Plasmodiidae</taxon>
        <taxon>Plasmodium</taxon>
        <taxon>Plasmodium (Laverania)</taxon>
    </lineage>
</organism>
<reference evidence="2 3" key="2">
    <citation type="submission" date="2013-02" db="EMBL/GenBank/DDBJ databases">
        <title>The Genome Sequence of Plasmodium falciparum 7G8.</title>
        <authorList>
            <consortium name="The Broad Institute Genome Sequencing Platform"/>
            <consortium name="The Broad Institute Genome Sequencing Center for Infectious Disease"/>
            <person name="Neafsey D."/>
            <person name="Cheeseman I."/>
            <person name="Volkman S."/>
            <person name="Adams J."/>
            <person name="Walker B."/>
            <person name="Young S.K."/>
            <person name="Zeng Q."/>
            <person name="Gargeya S."/>
            <person name="Fitzgerald M."/>
            <person name="Haas B."/>
            <person name="Abouelleil A."/>
            <person name="Alvarado L."/>
            <person name="Arachchi H.M."/>
            <person name="Berlin A.M."/>
            <person name="Chapman S.B."/>
            <person name="Dewar J."/>
            <person name="Goldberg J."/>
            <person name="Griggs A."/>
            <person name="Gujja S."/>
            <person name="Hansen M."/>
            <person name="Howarth C."/>
            <person name="Imamovic A."/>
            <person name="Larimer J."/>
            <person name="McCowan C."/>
            <person name="Murphy C."/>
            <person name="Neiman D."/>
            <person name="Pearson M."/>
            <person name="Priest M."/>
            <person name="Roberts A."/>
            <person name="Saif S."/>
            <person name="Shea T."/>
            <person name="Sisk P."/>
            <person name="Sykes S."/>
            <person name="Wortman J."/>
            <person name="Nusbaum C."/>
            <person name="Birren B."/>
        </authorList>
    </citation>
    <scope>NUCLEOTIDE SEQUENCE [LARGE SCALE GENOMIC DNA]</scope>
    <source>
        <strain evidence="2 3">7G8</strain>
    </source>
</reference>
<evidence type="ECO:0000256" key="1">
    <source>
        <dbReference type="SAM" id="Phobius"/>
    </source>
</evidence>